<dbReference type="SUPFAM" id="SSF48179">
    <property type="entry name" value="6-phosphogluconate dehydrogenase C-terminal domain-like"/>
    <property type="match status" value="1"/>
</dbReference>
<dbReference type="GO" id="GO:0006631">
    <property type="term" value="P:fatty acid metabolic process"/>
    <property type="evidence" value="ECO:0007669"/>
    <property type="project" value="InterPro"/>
</dbReference>
<dbReference type="InterPro" id="IPR008927">
    <property type="entry name" value="6-PGluconate_DH-like_C_sf"/>
</dbReference>
<evidence type="ECO:0000256" key="1">
    <source>
        <dbReference type="ARBA" id="ARBA00023002"/>
    </source>
</evidence>
<evidence type="ECO:0000313" key="5">
    <source>
        <dbReference type="EMBL" id="AWU96907.1"/>
    </source>
</evidence>
<dbReference type="OrthoDB" id="9803287at2"/>
<evidence type="ECO:0000313" key="6">
    <source>
        <dbReference type="Proteomes" id="UP000249605"/>
    </source>
</evidence>
<proteinExistence type="predicted"/>
<keyword evidence="6" id="KW-1185">Reference proteome</keyword>
<evidence type="ECO:0000259" key="4">
    <source>
        <dbReference type="Pfam" id="PF02737"/>
    </source>
</evidence>
<dbReference type="AlphaFoldDB" id="A0A2U9SDL0"/>
<dbReference type="InterPro" id="IPR006176">
    <property type="entry name" value="3-OHacyl-CoA_DH_NAD-bd"/>
</dbReference>
<dbReference type="PANTHER" id="PTHR48075">
    <property type="entry name" value="3-HYDROXYACYL-COA DEHYDROGENASE FAMILY PROTEIN"/>
    <property type="match status" value="1"/>
</dbReference>
<dbReference type="InterPro" id="IPR006108">
    <property type="entry name" value="3HC_DH_C"/>
</dbReference>
<organism evidence="5 6">
    <name type="scientific">Azospirillum ramasamyi</name>
    <dbReference type="NCBI Taxonomy" id="682998"/>
    <lineage>
        <taxon>Bacteria</taxon>
        <taxon>Pseudomonadati</taxon>
        <taxon>Pseudomonadota</taxon>
        <taxon>Alphaproteobacteria</taxon>
        <taxon>Rhodospirillales</taxon>
        <taxon>Azospirillaceae</taxon>
        <taxon>Azospirillum</taxon>
    </lineage>
</organism>
<dbReference type="InterPro" id="IPR013328">
    <property type="entry name" value="6PGD_dom2"/>
</dbReference>
<feature type="domain" description="3-hydroxyacyl-CoA dehydrogenase NAD binding" evidence="4">
    <location>
        <begin position="10"/>
        <end position="181"/>
    </location>
</feature>
<name>A0A2U9SDL0_9PROT</name>
<dbReference type="Proteomes" id="UP000249605">
    <property type="component" value="Plasmid unnamed2"/>
</dbReference>
<dbReference type="RefSeq" id="WP_111069642.1">
    <property type="nucleotide sequence ID" value="NZ_CP029832.1"/>
</dbReference>
<dbReference type="InterPro" id="IPR036291">
    <property type="entry name" value="NAD(P)-bd_dom_sf"/>
</dbReference>
<dbReference type="GO" id="GO:0016616">
    <property type="term" value="F:oxidoreductase activity, acting on the CH-OH group of donors, NAD or NADP as acceptor"/>
    <property type="evidence" value="ECO:0007669"/>
    <property type="project" value="InterPro"/>
</dbReference>
<dbReference type="InterPro" id="IPR022694">
    <property type="entry name" value="3-OHacyl-CoA_DH"/>
</dbReference>
<dbReference type="EMBL" id="CP029832">
    <property type="protein sequence ID" value="AWU96907.1"/>
    <property type="molecule type" value="Genomic_DNA"/>
</dbReference>
<evidence type="ECO:0000259" key="3">
    <source>
        <dbReference type="Pfam" id="PF00725"/>
    </source>
</evidence>
<dbReference type="Pfam" id="PF02737">
    <property type="entry name" value="3HCDH_N"/>
    <property type="match status" value="1"/>
</dbReference>
<keyword evidence="5" id="KW-0614">Plasmid</keyword>
<dbReference type="PANTHER" id="PTHR48075:SF5">
    <property type="entry name" value="3-HYDROXYBUTYRYL-COA DEHYDROGENASE"/>
    <property type="match status" value="1"/>
</dbReference>
<dbReference type="KEGG" id="azm:DM194_21840"/>
<evidence type="ECO:0000256" key="2">
    <source>
        <dbReference type="PIRSR" id="PIRSR000105-1"/>
    </source>
</evidence>
<accession>A0A2U9SDL0</accession>
<dbReference type="PIRSF" id="PIRSF000105">
    <property type="entry name" value="HCDH"/>
    <property type="match status" value="1"/>
</dbReference>
<keyword evidence="1" id="KW-0560">Oxidoreductase</keyword>
<dbReference type="Pfam" id="PF00725">
    <property type="entry name" value="3HCDH"/>
    <property type="match status" value="1"/>
</dbReference>
<dbReference type="GO" id="GO:0070403">
    <property type="term" value="F:NAD+ binding"/>
    <property type="evidence" value="ECO:0007669"/>
    <property type="project" value="InterPro"/>
</dbReference>
<gene>
    <name evidence="5" type="ORF">DM194_21840</name>
</gene>
<dbReference type="Gene3D" id="3.40.50.720">
    <property type="entry name" value="NAD(P)-binding Rossmann-like Domain"/>
    <property type="match status" value="1"/>
</dbReference>
<feature type="domain" description="3-hydroxyacyl-CoA dehydrogenase C-terminal" evidence="3">
    <location>
        <begin position="185"/>
        <end position="253"/>
    </location>
</feature>
<dbReference type="Gene3D" id="1.10.1040.10">
    <property type="entry name" value="N-(1-d-carboxylethyl)-l-norvaline Dehydrogenase, domain 2"/>
    <property type="match status" value="1"/>
</dbReference>
<reference evidence="5 6" key="1">
    <citation type="submission" date="2018-06" db="EMBL/GenBank/DDBJ databases">
        <title>Complete genome sequencing of Azospirillum sp. M2T2B2.</title>
        <authorList>
            <person name="Heo J."/>
            <person name="Kim S.-J."/>
            <person name="Kwon S.-W."/>
            <person name="Anandham R."/>
        </authorList>
    </citation>
    <scope>NUCLEOTIDE SEQUENCE [LARGE SCALE GENOMIC DNA]</scope>
    <source>
        <strain evidence="5 6">M2T2B2</strain>
        <plasmid evidence="5 6">unnamed2</plasmid>
    </source>
</reference>
<protein>
    <submittedName>
        <fullName evidence="5">3-hydroxyacyl-CoA dehydrogenase</fullName>
    </submittedName>
</protein>
<dbReference type="SUPFAM" id="SSF51735">
    <property type="entry name" value="NAD(P)-binding Rossmann-fold domains"/>
    <property type="match status" value="1"/>
</dbReference>
<sequence>MPSPLQSTTSVAVLGCGLIGESWSALFLAHGLDVVAWDPDDGVLSALPERVEPLLAQLRALGPVSDRPGRLSVAPSAAAAVGNAGWIQENAPEKTAVKHALYAEVEAAAPPDAVIASSTSSLTWTDLAAGVTRRDRFITAHPFNPPHLMPLVELFAADERTLGRAESFYRSLGRVTVALKKDAVGHIANRLASALWREAVNIVAEGIADVGDVDAALVHGPGLRWSVIGAHMAYHLGGGPGGMAHYLDHLGPSQERRWATLGTPGLTPEVRRLLIDGIAQEAAGRSIATLEAERDRGLMLALAARRKAEEGENP</sequence>
<geneLocation type="plasmid" evidence="5 6">
    <name>unnamed2</name>
</geneLocation>
<feature type="site" description="Important for catalytic activity" evidence="2">
    <location>
        <position position="141"/>
    </location>
</feature>